<comment type="caution">
    <text evidence="3">Lacks conserved residue(s) required for the propagation of feature annotation.</text>
</comment>
<evidence type="ECO:0000256" key="3">
    <source>
        <dbReference type="PROSITE-ProRule" id="PRU00124"/>
    </source>
</evidence>
<comment type="caution">
    <text evidence="4">The sequence shown here is derived from an EMBL/GenBank/DDBJ whole genome shotgun (WGS) entry which is preliminary data.</text>
</comment>
<dbReference type="InterPro" id="IPR002172">
    <property type="entry name" value="LDrepeatLR_classA_rpt"/>
</dbReference>
<protein>
    <recommendedName>
        <fullName evidence="6">CUB domain-containing protein</fullName>
    </recommendedName>
</protein>
<dbReference type="PANTHER" id="PTHR24251:SF37">
    <property type="entry name" value="CUB DOMAIN-CONTAINING PROTEIN"/>
    <property type="match status" value="1"/>
</dbReference>
<evidence type="ECO:0000313" key="4">
    <source>
        <dbReference type="EMBL" id="CAL1538167.1"/>
    </source>
</evidence>
<dbReference type="InterPro" id="IPR036055">
    <property type="entry name" value="LDL_receptor-like_sf"/>
</dbReference>
<evidence type="ECO:0000256" key="2">
    <source>
        <dbReference type="ARBA" id="ARBA00023157"/>
    </source>
</evidence>
<keyword evidence="5" id="KW-1185">Reference proteome</keyword>
<organism evidence="4 5">
    <name type="scientific">Lymnaea stagnalis</name>
    <name type="common">Great pond snail</name>
    <name type="synonym">Helix stagnalis</name>
    <dbReference type="NCBI Taxonomy" id="6523"/>
    <lineage>
        <taxon>Eukaryota</taxon>
        <taxon>Metazoa</taxon>
        <taxon>Spiralia</taxon>
        <taxon>Lophotrochozoa</taxon>
        <taxon>Mollusca</taxon>
        <taxon>Gastropoda</taxon>
        <taxon>Heterobranchia</taxon>
        <taxon>Euthyneura</taxon>
        <taxon>Panpulmonata</taxon>
        <taxon>Hygrophila</taxon>
        <taxon>Lymnaeoidea</taxon>
        <taxon>Lymnaeidae</taxon>
        <taxon>Lymnaea</taxon>
    </lineage>
</organism>
<proteinExistence type="predicted"/>
<dbReference type="InterPro" id="IPR023415">
    <property type="entry name" value="LDLR_class-A_CS"/>
</dbReference>
<evidence type="ECO:0000313" key="5">
    <source>
        <dbReference type="Proteomes" id="UP001497497"/>
    </source>
</evidence>
<gene>
    <name evidence="4" type="ORF">GSLYS_00011988001</name>
</gene>
<keyword evidence="1" id="KW-0677">Repeat</keyword>
<feature type="non-terminal residue" evidence="4">
    <location>
        <position position="461"/>
    </location>
</feature>
<dbReference type="SMART" id="SM00192">
    <property type="entry name" value="LDLa"/>
    <property type="match status" value="1"/>
</dbReference>
<dbReference type="CDD" id="cd00112">
    <property type="entry name" value="LDLa"/>
    <property type="match status" value="1"/>
</dbReference>
<feature type="disulfide bond" evidence="3">
    <location>
        <begin position="387"/>
        <end position="405"/>
    </location>
</feature>
<dbReference type="SUPFAM" id="SSF57424">
    <property type="entry name" value="LDL receptor-like module"/>
    <property type="match status" value="1"/>
</dbReference>
<dbReference type="SUPFAM" id="SSF49854">
    <property type="entry name" value="Spermadhesin, CUB domain"/>
    <property type="match status" value="1"/>
</dbReference>
<evidence type="ECO:0008006" key="6">
    <source>
        <dbReference type="Google" id="ProtNLM"/>
    </source>
</evidence>
<dbReference type="PROSITE" id="PS01209">
    <property type="entry name" value="LDLRA_1"/>
    <property type="match status" value="1"/>
</dbReference>
<dbReference type="Proteomes" id="UP001497497">
    <property type="component" value="Unassembled WGS sequence"/>
</dbReference>
<accession>A0AAV2HXB8</accession>
<dbReference type="Pfam" id="PF00057">
    <property type="entry name" value="Ldl_recept_a"/>
    <property type="match status" value="1"/>
</dbReference>
<feature type="non-terminal residue" evidence="4">
    <location>
        <position position="1"/>
    </location>
</feature>
<dbReference type="AlphaFoldDB" id="A0AAV2HXB8"/>
<dbReference type="InterPro" id="IPR035914">
    <property type="entry name" value="Sperma_CUB_dom_sf"/>
</dbReference>
<sequence>STGGKAGLWCQVHIQVCSTCKLHLHFVELSFAQCSPGRHKGPNKDWCHLGCDHIHIHEVDPPYSRLTHRDFFLGNESSHYTSISGNLKIRHCAGNTSVEDGKRFKIAYKVIDKKETYKGVVSQYADVRGTVTSPNFPHGYAINGESFTFEIHNLDPYGHIRLTFDDWDIAPETKVRIYDGFGYTSNHTTLERFPRPVYVSMSNTIAIVMSTGSPHGAGTQTSECCYYTGFKLEYQFVSEKEWKEKPDASCSQVQPMQGGGILSFTGNTSSVPRFYDCVWLIKRYSSLNTADAVMLRLREVLLGDGWLRYGKKNTLEIRNGVSSEAPLIARYTARNLTDIPASITSQLGLYIRLRGGFFSTDKLSFMYTAVKNVTEDGNGCPGFYFLCRNLLCIDNDLTCDSVDHCGDGSDERPTLDCSVSDMLKHSFKWSMPYIADTTLANKPACPDITCGAICITLNQVC</sequence>
<keyword evidence="2 3" id="KW-1015">Disulfide bond</keyword>
<dbReference type="CDD" id="cd00041">
    <property type="entry name" value="CUB"/>
    <property type="match status" value="1"/>
</dbReference>
<feature type="disulfide bond" evidence="3">
    <location>
        <begin position="380"/>
        <end position="392"/>
    </location>
</feature>
<evidence type="ECO:0000256" key="1">
    <source>
        <dbReference type="ARBA" id="ARBA00022737"/>
    </source>
</evidence>
<dbReference type="Gene3D" id="4.10.400.10">
    <property type="entry name" value="Low-density Lipoprotein Receptor"/>
    <property type="match status" value="1"/>
</dbReference>
<reference evidence="4 5" key="1">
    <citation type="submission" date="2024-04" db="EMBL/GenBank/DDBJ databases">
        <authorList>
            <consortium name="Genoscope - CEA"/>
            <person name="William W."/>
        </authorList>
    </citation>
    <scope>NUCLEOTIDE SEQUENCE [LARGE SCALE GENOMIC DNA]</scope>
</reference>
<dbReference type="PROSITE" id="PS50068">
    <property type="entry name" value="LDLRA_2"/>
    <property type="match status" value="1"/>
</dbReference>
<dbReference type="PANTHER" id="PTHR24251">
    <property type="entry name" value="OVOCHYMASE-RELATED"/>
    <property type="match status" value="1"/>
</dbReference>
<dbReference type="Gene3D" id="2.60.120.290">
    <property type="entry name" value="Spermadhesin, CUB domain"/>
    <property type="match status" value="1"/>
</dbReference>
<dbReference type="EMBL" id="CAXITT010000288">
    <property type="protein sequence ID" value="CAL1538167.1"/>
    <property type="molecule type" value="Genomic_DNA"/>
</dbReference>
<name>A0AAV2HXB8_LYMST</name>
<dbReference type="InterPro" id="IPR000859">
    <property type="entry name" value="CUB_dom"/>
</dbReference>